<feature type="transmembrane region" description="Helical" evidence="11">
    <location>
        <begin position="230"/>
        <end position="249"/>
    </location>
</feature>
<feature type="transmembrane region" description="Helical" evidence="11">
    <location>
        <begin position="383"/>
        <end position="401"/>
    </location>
</feature>
<dbReference type="PANTHER" id="PTHR32196">
    <property type="entry name" value="ABC TRANSPORTER PERMEASE PROTEIN YPHD-RELATED-RELATED"/>
    <property type="match status" value="1"/>
</dbReference>
<feature type="transmembrane region" description="Helical" evidence="11">
    <location>
        <begin position="37"/>
        <end position="57"/>
    </location>
</feature>
<sequence>MSATLSKDEQSTPAPLVGIEEHRRVNPFVAALSRNSMFVALAAVIVVFTLTTDGVIVRNQNVSNVIVQNGYILILAIGMVMVIVGGHIDLSVGSVAGFVSSVSAVMMVNHHIPWGLAVVLSLAIGAAAGAFQGFWIAYVGIPSFIVTLAGMLTFRGLTLMVIGPTNIGSFPQGFTKLGSGYLGNPHPGGGTDILTLVLTVLLVAAIVVTRVRGRMARKSHDEPAGSPVPFALGLIALSASVFALGWVLANYRGTPMVLVILLVLAALYTLIAKRTSLGRYVYAVGGNRRAAELSGVNAKRIDFFLFVNMGFLAALAGLAFTARLNLASSAGGSGFELEAIAAAFVGGAAVQGGIGTIGGAIIGGLTIGVINNGMSIMGLGAQWQQVVLGLVLLVVVAFDFWNKKRRGRQSV</sequence>
<comment type="function">
    <text evidence="9">Part of the binding-protein-dependent transport system for D-xylose. Probably responsible for the translocation of the substrate across the membrane.</text>
</comment>
<evidence type="ECO:0000256" key="10">
    <source>
        <dbReference type="ARBA" id="ARBA00035686"/>
    </source>
</evidence>
<evidence type="ECO:0000256" key="3">
    <source>
        <dbReference type="ARBA" id="ARBA00022475"/>
    </source>
</evidence>
<accession>A0ABQ3JAX9</accession>
<protein>
    <recommendedName>
        <fullName evidence="10">Xylose transport system permease protein XylH</fullName>
    </recommendedName>
</protein>
<evidence type="ECO:0000256" key="5">
    <source>
        <dbReference type="ARBA" id="ARBA00022597"/>
    </source>
</evidence>
<dbReference type="Pfam" id="PF02653">
    <property type="entry name" value="BPD_transp_2"/>
    <property type="match status" value="1"/>
</dbReference>
<feature type="transmembrane region" description="Helical" evidence="11">
    <location>
        <begin position="108"/>
        <end position="128"/>
    </location>
</feature>
<dbReference type="NCBIfam" id="NF040906">
    <property type="entry name" value="GguB"/>
    <property type="match status" value="1"/>
</dbReference>
<dbReference type="InterPro" id="IPR001851">
    <property type="entry name" value="ABC_transp_permease"/>
</dbReference>
<feature type="transmembrane region" description="Helical" evidence="11">
    <location>
        <begin position="69"/>
        <end position="88"/>
    </location>
</feature>
<keyword evidence="4" id="KW-0997">Cell inner membrane</keyword>
<feature type="transmembrane region" description="Helical" evidence="11">
    <location>
        <begin position="255"/>
        <end position="272"/>
    </location>
</feature>
<gene>
    <name evidence="12" type="primary">xylH</name>
    <name evidence="12" type="ORF">GCM10017786_58770</name>
</gene>
<evidence type="ECO:0000256" key="11">
    <source>
        <dbReference type="SAM" id="Phobius"/>
    </source>
</evidence>
<dbReference type="PANTHER" id="PTHR32196:SF32">
    <property type="entry name" value="XYLOSE TRANSPORT SYSTEM PERMEASE PROTEIN XYLH"/>
    <property type="match status" value="1"/>
</dbReference>
<evidence type="ECO:0000256" key="7">
    <source>
        <dbReference type="ARBA" id="ARBA00022989"/>
    </source>
</evidence>
<organism evidence="12 13">
    <name type="scientific">Amycolatopsis deserti</name>
    <dbReference type="NCBI Taxonomy" id="185696"/>
    <lineage>
        <taxon>Bacteria</taxon>
        <taxon>Bacillati</taxon>
        <taxon>Actinomycetota</taxon>
        <taxon>Actinomycetes</taxon>
        <taxon>Pseudonocardiales</taxon>
        <taxon>Pseudonocardiaceae</taxon>
        <taxon>Amycolatopsis</taxon>
    </lineage>
</organism>
<feature type="transmembrane region" description="Helical" evidence="11">
    <location>
        <begin position="135"/>
        <end position="154"/>
    </location>
</feature>
<comment type="caution">
    <text evidence="12">The sequence shown here is derived from an EMBL/GenBank/DDBJ whole genome shotgun (WGS) entry which is preliminary data.</text>
</comment>
<dbReference type="EMBL" id="BNAU01000007">
    <property type="protein sequence ID" value="GHF17066.1"/>
    <property type="molecule type" value="Genomic_DNA"/>
</dbReference>
<keyword evidence="8 11" id="KW-0472">Membrane</keyword>
<feature type="transmembrane region" description="Helical" evidence="11">
    <location>
        <begin position="303"/>
        <end position="322"/>
    </location>
</feature>
<keyword evidence="2" id="KW-0813">Transport</keyword>
<feature type="transmembrane region" description="Helical" evidence="11">
    <location>
        <begin position="193"/>
        <end position="209"/>
    </location>
</feature>
<dbReference type="CDD" id="cd06579">
    <property type="entry name" value="TM_PBP1_transp_AraH_like"/>
    <property type="match status" value="1"/>
</dbReference>
<dbReference type="Proteomes" id="UP000605897">
    <property type="component" value="Unassembled WGS sequence"/>
</dbReference>
<name>A0ABQ3JAX9_9PSEU</name>
<keyword evidence="13" id="KW-1185">Reference proteome</keyword>
<evidence type="ECO:0000313" key="13">
    <source>
        <dbReference type="Proteomes" id="UP000605897"/>
    </source>
</evidence>
<keyword evidence="3" id="KW-1003">Cell membrane</keyword>
<evidence type="ECO:0000256" key="9">
    <source>
        <dbReference type="ARBA" id="ARBA00035611"/>
    </source>
</evidence>
<evidence type="ECO:0000256" key="1">
    <source>
        <dbReference type="ARBA" id="ARBA00004651"/>
    </source>
</evidence>
<evidence type="ECO:0000256" key="2">
    <source>
        <dbReference type="ARBA" id="ARBA00022448"/>
    </source>
</evidence>
<evidence type="ECO:0000256" key="6">
    <source>
        <dbReference type="ARBA" id="ARBA00022692"/>
    </source>
</evidence>
<proteinExistence type="predicted"/>
<reference evidence="13" key="1">
    <citation type="journal article" date="2019" name="Int. J. Syst. Evol. Microbiol.">
        <title>The Global Catalogue of Microorganisms (GCM) 10K type strain sequencing project: providing services to taxonomists for standard genome sequencing and annotation.</title>
        <authorList>
            <consortium name="The Broad Institute Genomics Platform"/>
            <consortium name="The Broad Institute Genome Sequencing Center for Infectious Disease"/>
            <person name="Wu L."/>
            <person name="Ma J."/>
        </authorList>
    </citation>
    <scope>NUCLEOTIDE SEQUENCE [LARGE SCALE GENOMIC DNA]</scope>
    <source>
        <strain evidence="13">CGMCC 4.7677</strain>
    </source>
</reference>
<evidence type="ECO:0000256" key="8">
    <source>
        <dbReference type="ARBA" id="ARBA00023136"/>
    </source>
</evidence>
<dbReference type="RefSeq" id="WP_191247839.1">
    <property type="nucleotide sequence ID" value="NZ_BNAU01000007.1"/>
</dbReference>
<keyword evidence="5" id="KW-0762">Sugar transport</keyword>
<keyword evidence="7 11" id="KW-1133">Transmembrane helix</keyword>
<keyword evidence="6 11" id="KW-0812">Transmembrane</keyword>
<evidence type="ECO:0000256" key="4">
    <source>
        <dbReference type="ARBA" id="ARBA00022519"/>
    </source>
</evidence>
<evidence type="ECO:0000313" key="12">
    <source>
        <dbReference type="EMBL" id="GHF17066.1"/>
    </source>
</evidence>
<comment type="subcellular location">
    <subcellularLocation>
        <location evidence="1">Cell membrane</location>
        <topology evidence="1">Multi-pass membrane protein</topology>
    </subcellularLocation>
</comment>